<protein>
    <submittedName>
        <fullName evidence="3">Succinyltransferase-like protein</fullName>
    </submittedName>
</protein>
<dbReference type="RefSeq" id="WP_123807129.1">
    <property type="nucleotide sequence ID" value="NZ_RKRK01000002.1"/>
</dbReference>
<sequence length="161" mass="18251">MRKLKKVSGFNVNPLWNVYQTIRFTKVLKNTLVMEICRFIPSMKVKRKVYQQILKMNIGSETSIAYKVVFDLFYPEKIFIGNNCVIGYNTTLLTHEYLTDEYRLGEIHIGDHVMIGANCTILPGVTIGHHATIGAGSVVTKDIPAHTIAYGHPIQIKENNK</sequence>
<keyword evidence="2 3" id="KW-0808">Transferase</keyword>
<dbReference type="CDD" id="cd04647">
    <property type="entry name" value="LbH_MAT_like"/>
    <property type="match status" value="1"/>
</dbReference>
<keyword evidence="4" id="KW-1185">Reference proteome</keyword>
<proteinExistence type="inferred from homology"/>
<evidence type="ECO:0000256" key="1">
    <source>
        <dbReference type="ARBA" id="ARBA00007274"/>
    </source>
</evidence>
<dbReference type="AlphaFoldDB" id="A0A3N5BIP4"/>
<name>A0A3N5BIP4_9BACL</name>
<dbReference type="GO" id="GO:0008374">
    <property type="term" value="F:O-acyltransferase activity"/>
    <property type="evidence" value="ECO:0007669"/>
    <property type="project" value="TreeGrafter"/>
</dbReference>
<dbReference type="EMBL" id="RKRK01000002">
    <property type="protein sequence ID" value="RPF57487.1"/>
    <property type="molecule type" value="Genomic_DNA"/>
</dbReference>
<gene>
    <name evidence="3" type="ORF">EDD62_0105</name>
</gene>
<evidence type="ECO:0000313" key="4">
    <source>
        <dbReference type="Proteomes" id="UP000277108"/>
    </source>
</evidence>
<dbReference type="Proteomes" id="UP000277108">
    <property type="component" value="Unassembled WGS sequence"/>
</dbReference>
<dbReference type="Gene3D" id="2.160.10.10">
    <property type="entry name" value="Hexapeptide repeat proteins"/>
    <property type="match status" value="1"/>
</dbReference>
<reference evidence="3 4" key="1">
    <citation type="submission" date="2018-11" db="EMBL/GenBank/DDBJ databases">
        <title>Genomic Encyclopedia of Type Strains, Phase IV (KMG-IV): sequencing the most valuable type-strain genomes for metagenomic binning, comparative biology and taxonomic classification.</title>
        <authorList>
            <person name="Goeker M."/>
        </authorList>
    </citation>
    <scope>NUCLEOTIDE SEQUENCE [LARGE SCALE GENOMIC DNA]</scope>
    <source>
        <strain evidence="3 4">DSM 29158</strain>
    </source>
</reference>
<dbReference type="OrthoDB" id="9801697at2"/>
<dbReference type="InterPro" id="IPR001451">
    <property type="entry name" value="Hexapep"/>
</dbReference>
<comment type="similarity">
    <text evidence="1">Belongs to the transferase hexapeptide repeat family.</text>
</comment>
<dbReference type="InterPro" id="IPR011004">
    <property type="entry name" value="Trimer_LpxA-like_sf"/>
</dbReference>
<dbReference type="Pfam" id="PF00132">
    <property type="entry name" value="Hexapep"/>
    <property type="match status" value="1"/>
</dbReference>
<dbReference type="PANTHER" id="PTHR23416">
    <property type="entry name" value="SIALIC ACID SYNTHASE-RELATED"/>
    <property type="match status" value="1"/>
</dbReference>
<dbReference type="PANTHER" id="PTHR23416:SF23">
    <property type="entry name" value="ACETYLTRANSFERASE C18B11.09C-RELATED"/>
    <property type="match status" value="1"/>
</dbReference>
<accession>A0A3N5BIP4</accession>
<dbReference type="InterPro" id="IPR051159">
    <property type="entry name" value="Hexapeptide_acetyltransf"/>
</dbReference>
<evidence type="ECO:0000256" key="2">
    <source>
        <dbReference type="ARBA" id="ARBA00022679"/>
    </source>
</evidence>
<comment type="caution">
    <text evidence="3">The sequence shown here is derived from an EMBL/GenBank/DDBJ whole genome shotgun (WGS) entry which is preliminary data.</text>
</comment>
<dbReference type="SUPFAM" id="SSF51161">
    <property type="entry name" value="Trimeric LpxA-like enzymes"/>
    <property type="match status" value="1"/>
</dbReference>
<evidence type="ECO:0000313" key="3">
    <source>
        <dbReference type="EMBL" id="RPF57487.1"/>
    </source>
</evidence>
<organism evidence="3 4">
    <name type="scientific">Abyssicoccus albus</name>
    <dbReference type="NCBI Taxonomy" id="1817405"/>
    <lineage>
        <taxon>Bacteria</taxon>
        <taxon>Bacillati</taxon>
        <taxon>Bacillota</taxon>
        <taxon>Bacilli</taxon>
        <taxon>Bacillales</taxon>
        <taxon>Abyssicoccaceae</taxon>
    </lineage>
</organism>